<feature type="domain" description="DUF4132" evidence="1">
    <location>
        <begin position="440"/>
        <end position="619"/>
    </location>
</feature>
<dbReference type="InParanoid" id="A0A1M6KZQ6"/>
<reference evidence="3 4" key="1">
    <citation type="submission" date="2016-11" db="EMBL/GenBank/DDBJ databases">
        <authorList>
            <person name="Jaros S."/>
            <person name="Januszkiewicz K."/>
            <person name="Wedrychowicz H."/>
        </authorList>
    </citation>
    <scope>NUCLEOTIDE SEQUENCE [LARGE SCALE GENOMIC DNA]</scope>
    <source>
        <strain evidence="3 4">DSM 18772</strain>
    </source>
</reference>
<proteinExistence type="predicted"/>
<accession>A0A1M6KZQ6</accession>
<dbReference type="InterPro" id="IPR056639">
    <property type="entry name" value="DUF7737"/>
</dbReference>
<gene>
    <name evidence="3" type="ORF">SAMN02745181_2249</name>
</gene>
<dbReference type="Proteomes" id="UP000184510">
    <property type="component" value="Unassembled WGS sequence"/>
</dbReference>
<dbReference type="Pfam" id="PF13569">
    <property type="entry name" value="DUF4132"/>
    <property type="match status" value="1"/>
</dbReference>
<feature type="domain" description="DUF7737" evidence="2">
    <location>
        <begin position="761"/>
        <end position="865"/>
    </location>
</feature>
<evidence type="ECO:0000259" key="1">
    <source>
        <dbReference type="Pfam" id="PF13569"/>
    </source>
</evidence>
<keyword evidence="4" id="KW-1185">Reference proteome</keyword>
<evidence type="ECO:0000313" key="3">
    <source>
        <dbReference type="EMBL" id="SHJ64372.1"/>
    </source>
</evidence>
<dbReference type="EMBL" id="FQYR01000004">
    <property type="protein sequence ID" value="SHJ64372.1"/>
    <property type="molecule type" value="Genomic_DNA"/>
</dbReference>
<dbReference type="OrthoDB" id="9763697at2"/>
<dbReference type="InterPro" id="IPR025406">
    <property type="entry name" value="DUF4132"/>
</dbReference>
<dbReference type="AlphaFoldDB" id="A0A1M6KZQ6"/>
<dbReference type="STRING" id="1123071.SAMN02745181_2249"/>
<dbReference type="RefSeq" id="WP_143183854.1">
    <property type="nucleotide sequence ID" value="NZ_FQYR01000004.1"/>
</dbReference>
<dbReference type="Pfam" id="PF24879">
    <property type="entry name" value="DUF7737"/>
    <property type="match status" value="1"/>
</dbReference>
<sequence>MQQTKEVFQQYFPEHLDLLSGVINSSPDCKLRRAAGYSEVLKVFPECKKIVQNYDGSDDELCSRLLDLVNEVVNGSHNGAGTVMEEIHTPEGATWCVKWVSLSMLGCLLRRKGLLLKPENIRRIIELSNRMFYLGDAVPYETGVILIENLGYSVEKNREEFGEYLLPRVDMSRDHSLCYDTRKRILRLQKLVVDPNPIRLVGGDAWSVMCVEDMHNGGTELINQLFDLLDTAMGKARPSASWVKQCKGFIEEKDSQKLETLLLKWLGAVDQPKVRMPDGGQYHEEDQIRHTLHESDAEYLRGICWVASFLPSEEMARKLSQVVFSAYRKLPYIGARSVKIGNAAVNALGMMKHEAALAELAKLKIKVKFGTAQKLISKALDVKAEEMGVSRHEVEEMAVPDYGLSEVGYGEFPFGEFKAIVEIQKGNKVTIVWRNAQSEKVQKSIPSAIKESFAEEIKELKAKTKDIQKMLPVQQERIDNLYLLKRTWSPAVWRERYMEHPVIGWVARRLIWCVKDEGEVKSVIWNESGFLSYDTDASITISNDAEITLWHPLDGTTDEVLAWRDYLIAHEITQPFKQAFREIYLLTDAERSTGSYSNRYAAHIIKQYQFNALCGARGWKNRLRLMVDDEYPPAMKYLDEWGLRADFWIEGIGENYGTDSTESGAYLRLATDQVRFYQIDAIESSAHACGGGYSANRNQASDEPIALENIPELVFSEVMRDVDLFVGVASVGNNAEWQDGGEEGRRDYWYGYSFGDLAETAKTRKAVLERLIPRMKIADRCSFEEKFLIVRGDVRTYKIHLGSANILMEPNDQYLCIVAKQAPTTKADKLYLPFEGDSKLSVILSKALMLAEDAKIKDPTILSQINTKR</sequence>
<evidence type="ECO:0000259" key="2">
    <source>
        <dbReference type="Pfam" id="PF24879"/>
    </source>
</evidence>
<evidence type="ECO:0000313" key="4">
    <source>
        <dbReference type="Proteomes" id="UP000184510"/>
    </source>
</evidence>
<protein>
    <submittedName>
        <fullName evidence="3">Uncharacterized protein</fullName>
    </submittedName>
</protein>
<name>A0A1M6KZQ6_9BACT</name>
<organism evidence="3 4">
    <name type="scientific">Rubritalea squalenifaciens DSM 18772</name>
    <dbReference type="NCBI Taxonomy" id="1123071"/>
    <lineage>
        <taxon>Bacteria</taxon>
        <taxon>Pseudomonadati</taxon>
        <taxon>Verrucomicrobiota</taxon>
        <taxon>Verrucomicrobiia</taxon>
        <taxon>Verrucomicrobiales</taxon>
        <taxon>Rubritaleaceae</taxon>
        <taxon>Rubritalea</taxon>
    </lineage>
</organism>